<dbReference type="AlphaFoldDB" id="A0A842HTW2"/>
<keyword evidence="3" id="KW-1185">Reference proteome</keyword>
<name>A0A842HTW2_9BURK</name>
<feature type="domain" description="DUF4224" evidence="1">
    <location>
        <begin position="7"/>
        <end position="46"/>
    </location>
</feature>
<comment type="caution">
    <text evidence="2">The sequence shown here is derived from an EMBL/GenBank/DDBJ whole genome shotgun (WGS) entry which is preliminary data.</text>
</comment>
<evidence type="ECO:0000313" key="2">
    <source>
        <dbReference type="EMBL" id="MBC2771052.1"/>
    </source>
</evidence>
<proteinExistence type="predicted"/>
<dbReference type="Pfam" id="PF13986">
    <property type="entry name" value="DUF4224"/>
    <property type="match status" value="1"/>
</dbReference>
<organism evidence="2 3">
    <name type="scientific">Pusillimonas minor</name>
    <dbReference type="NCBI Taxonomy" id="2697024"/>
    <lineage>
        <taxon>Bacteria</taxon>
        <taxon>Pseudomonadati</taxon>
        <taxon>Pseudomonadota</taxon>
        <taxon>Betaproteobacteria</taxon>
        <taxon>Burkholderiales</taxon>
        <taxon>Alcaligenaceae</taxon>
        <taxon>Pusillimonas</taxon>
    </lineage>
</organism>
<dbReference type="InterPro" id="IPR025319">
    <property type="entry name" value="DUF4224"/>
</dbReference>
<reference evidence="2 3" key="1">
    <citation type="submission" date="2020-08" db="EMBL/GenBank/DDBJ databases">
        <title>Paraeoetvoesia sp. YC-7-48 draft genome sequence.</title>
        <authorList>
            <person name="Yao L."/>
        </authorList>
    </citation>
    <scope>NUCLEOTIDE SEQUENCE [LARGE SCALE GENOMIC DNA]</scope>
    <source>
        <strain evidence="3">YC-7-48</strain>
    </source>
</reference>
<protein>
    <submittedName>
        <fullName evidence="2">DUF4224 domain-containing protein</fullName>
    </submittedName>
</protein>
<evidence type="ECO:0000313" key="3">
    <source>
        <dbReference type="Proteomes" id="UP000545386"/>
    </source>
</evidence>
<gene>
    <name evidence="2" type="ORF">GTU67_14170</name>
</gene>
<dbReference type="RefSeq" id="WP_123660519.1">
    <property type="nucleotide sequence ID" value="NZ_JACJUU010000018.1"/>
</dbReference>
<accession>A0A842HTW2</accession>
<dbReference type="Proteomes" id="UP000545386">
    <property type="component" value="Unassembled WGS sequence"/>
</dbReference>
<evidence type="ECO:0000259" key="1">
    <source>
        <dbReference type="Pfam" id="PF13986"/>
    </source>
</evidence>
<sequence>MTTILPKADLVELTGYHLAAKQKNVLDQLGIPYKEVSGRPIVLSEHVTAWVEGRKIKKSVEPDFSMVR</sequence>
<dbReference type="EMBL" id="JACJUU010000018">
    <property type="protein sequence ID" value="MBC2771052.1"/>
    <property type="molecule type" value="Genomic_DNA"/>
</dbReference>